<evidence type="ECO:0000313" key="1">
    <source>
        <dbReference type="EMBL" id="KAH6947573.1"/>
    </source>
</evidence>
<organism evidence="1 2">
    <name type="scientific">Hyalomma asiaticum</name>
    <name type="common">Tick</name>
    <dbReference type="NCBI Taxonomy" id="266040"/>
    <lineage>
        <taxon>Eukaryota</taxon>
        <taxon>Metazoa</taxon>
        <taxon>Ecdysozoa</taxon>
        <taxon>Arthropoda</taxon>
        <taxon>Chelicerata</taxon>
        <taxon>Arachnida</taxon>
        <taxon>Acari</taxon>
        <taxon>Parasitiformes</taxon>
        <taxon>Ixodida</taxon>
        <taxon>Ixodoidea</taxon>
        <taxon>Ixodidae</taxon>
        <taxon>Hyalomminae</taxon>
        <taxon>Hyalomma</taxon>
    </lineage>
</organism>
<evidence type="ECO:0000313" key="2">
    <source>
        <dbReference type="Proteomes" id="UP000821845"/>
    </source>
</evidence>
<sequence>MRCPCVRPLRRRAAAQHRCGSGRPLRGRRELRETQVDTSRIALLIDVRHYVPARHVYLCVYFAPVLNTRTGGTVAADCCGSHVTDQCAS</sequence>
<dbReference type="Proteomes" id="UP000821845">
    <property type="component" value="Chromosome 1"/>
</dbReference>
<proteinExistence type="predicted"/>
<dbReference type="EMBL" id="CM023481">
    <property type="protein sequence ID" value="KAH6947573.1"/>
    <property type="molecule type" value="Genomic_DNA"/>
</dbReference>
<protein>
    <submittedName>
        <fullName evidence="1">Uncharacterized protein</fullName>
    </submittedName>
</protein>
<reference evidence="1" key="1">
    <citation type="submission" date="2020-05" db="EMBL/GenBank/DDBJ databases">
        <title>Large-scale comparative analyses of tick genomes elucidate their genetic diversity and vector capacities.</title>
        <authorList>
            <person name="Jia N."/>
            <person name="Wang J."/>
            <person name="Shi W."/>
            <person name="Du L."/>
            <person name="Sun Y."/>
            <person name="Zhan W."/>
            <person name="Jiang J."/>
            <person name="Wang Q."/>
            <person name="Zhang B."/>
            <person name="Ji P."/>
            <person name="Sakyi L.B."/>
            <person name="Cui X."/>
            <person name="Yuan T."/>
            <person name="Jiang B."/>
            <person name="Yang W."/>
            <person name="Lam T.T.-Y."/>
            <person name="Chang Q."/>
            <person name="Ding S."/>
            <person name="Wang X."/>
            <person name="Zhu J."/>
            <person name="Ruan X."/>
            <person name="Zhao L."/>
            <person name="Wei J."/>
            <person name="Que T."/>
            <person name="Du C."/>
            <person name="Cheng J."/>
            <person name="Dai P."/>
            <person name="Han X."/>
            <person name="Huang E."/>
            <person name="Gao Y."/>
            <person name="Liu J."/>
            <person name="Shao H."/>
            <person name="Ye R."/>
            <person name="Li L."/>
            <person name="Wei W."/>
            <person name="Wang X."/>
            <person name="Wang C."/>
            <person name="Yang T."/>
            <person name="Huo Q."/>
            <person name="Li W."/>
            <person name="Guo W."/>
            <person name="Chen H."/>
            <person name="Zhou L."/>
            <person name="Ni X."/>
            <person name="Tian J."/>
            <person name="Zhou Y."/>
            <person name="Sheng Y."/>
            <person name="Liu T."/>
            <person name="Pan Y."/>
            <person name="Xia L."/>
            <person name="Li J."/>
            <person name="Zhao F."/>
            <person name="Cao W."/>
        </authorList>
    </citation>
    <scope>NUCLEOTIDE SEQUENCE</scope>
    <source>
        <strain evidence="1">Hyas-2018</strain>
    </source>
</reference>
<keyword evidence="2" id="KW-1185">Reference proteome</keyword>
<name>A0ACB7TKT2_HYAAI</name>
<comment type="caution">
    <text evidence="1">The sequence shown here is derived from an EMBL/GenBank/DDBJ whole genome shotgun (WGS) entry which is preliminary data.</text>
</comment>
<accession>A0ACB7TKT2</accession>
<gene>
    <name evidence="1" type="ORF">HPB50_020150</name>
</gene>